<feature type="transmembrane region" description="Helical" evidence="1">
    <location>
        <begin position="57"/>
        <end position="75"/>
    </location>
</feature>
<feature type="transmembrane region" description="Helical" evidence="1">
    <location>
        <begin position="33"/>
        <end position="50"/>
    </location>
</feature>
<gene>
    <name evidence="2" type="ORF">DSM101010T_22530</name>
</gene>
<proteinExistence type="predicted"/>
<evidence type="ECO:0000313" key="2">
    <source>
        <dbReference type="EMBL" id="GFM33888.1"/>
    </source>
</evidence>
<dbReference type="Proteomes" id="UP000503840">
    <property type="component" value="Unassembled WGS sequence"/>
</dbReference>
<feature type="transmembrane region" description="Helical" evidence="1">
    <location>
        <begin position="136"/>
        <end position="155"/>
    </location>
</feature>
<evidence type="ECO:0000256" key="1">
    <source>
        <dbReference type="SAM" id="Phobius"/>
    </source>
</evidence>
<name>A0A7J0BJY2_9BACT</name>
<feature type="transmembrane region" description="Helical" evidence="1">
    <location>
        <begin position="87"/>
        <end position="106"/>
    </location>
</feature>
<reference evidence="2 3" key="1">
    <citation type="submission" date="2020-05" db="EMBL/GenBank/DDBJ databases">
        <title>Draft genome sequence of Desulfovibrio sp. strain HN2T.</title>
        <authorList>
            <person name="Ueno A."/>
            <person name="Tamazawa S."/>
            <person name="Tamamura S."/>
            <person name="Murakami T."/>
            <person name="Kiyama T."/>
            <person name="Inomata H."/>
            <person name="Amano Y."/>
            <person name="Miyakawa K."/>
            <person name="Tamaki H."/>
            <person name="Naganuma T."/>
            <person name="Kaneko K."/>
        </authorList>
    </citation>
    <scope>NUCLEOTIDE SEQUENCE [LARGE SCALE GENOMIC DNA]</scope>
    <source>
        <strain evidence="2 3">HN2</strain>
    </source>
</reference>
<comment type="caution">
    <text evidence="2">The sequence shown here is derived from an EMBL/GenBank/DDBJ whole genome shotgun (WGS) entry which is preliminary data.</text>
</comment>
<feature type="transmembrane region" description="Helical" evidence="1">
    <location>
        <begin position="167"/>
        <end position="188"/>
    </location>
</feature>
<accession>A0A7J0BJY2</accession>
<keyword evidence="1" id="KW-1133">Transmembrane helix</keyword>
<protein>
    <recommendedName>
        <fullName evidence="4">DUF3159 domain-containing protein</fullName>
    </recommendedName>
</protein>
<keyword evidence="1" id="KW-0812">Transmembrane</keyword>
<organism evidence="2 3">
    <name type="scientific">Desulfovibrio subterraneus</name>
    <dbReference type="NCBI Taxonomy" id="2718620"/>
    <lineage>
        <taxon>Bacteria</taxon>
        <taxon>Pseudomonadati</taxon>
        <taxon>Thermodesulfobacteriota</taxon>
        <taxon>Desulfovibrionia</taxon>
        <taxon>Desulfovibrionales</taxon>
        <taxon>Desulfovibrionaceae</taxon>
        <taxon>Desulfovibrio</taxon>
    </lineage>
</organism>
<evidence type="ECO:0000313" key="3">
    <source>
        <dbReference type="Proteomes" id="UP000503840"/>
    </source>
</evidence>
<feature type="transmembrane region" description="Helical" evidence="1">
    <location>
        <begin position="7"/>
        <end position="27"/>
    </location>
</feature>
<sequence length="203" mass="22954">MAGKAQLVRMFTGLGIPLCVYGIMNSIGFPFEGLMWATAVCFCVLGWRVVADSRLDGFSGVAALLVLVEFAALFLERHEFADKSPALYALLLGAGLLFFALLRFPLFQGLAEDLLHEHFFPEQLRNSPYYNRGWRLVNLGWSLLFFLKALILYSGEDTAPANEVVSFSAWLLGWPLFVLLLFASVWFIRRYWRQKGIVELAAF</sequence>
<dbReference type="EMBL" id="BLVO01000013">
    <property type="protein sequence ID" value="GFM33888.1"/>
    <property type="molecule type" value="Genomic_DNA"/>
</dbReference>
<evidence type="ECO:0008006" key="4">
    <source>
        <dbReference type="Google" id="ProtNLM"/>
    </source>
</evidence>
<dbReference type="AlphaFoldDB" id="A0A7J0BJY2"/>
<keyword evidence="3" id="KW-1185">Reference proteome</keyword>
<keyword evidence="1" id="KW-0472">Membrane</keyword>